<sequence length="571" mass="64254">MNIEGSLSLSKPHFTSEIHNSGEENNGEQSVVQVLLAQEDILDYVNCSVEDGRERIAINESGRLLAEDIYDQLYTEKNGDFNAIRTQLLKDYKDITTRSDLDFHAKTTYRRIFQSMHAKLQYEAALAIAEREKSSPCKTTFKEALMAAHHWRTTVNPGFESFLQEAGAARKELDDFLNLELEAAETTNQALVRETLGDRSSIEAERLRGRMSSSGVLRKIYTAATISAVAFLSAGSVSTIPFQTKEQSNHQEEVSLQIQPPTEVSPDSFEFSPEVFDPSFSEIPPRLFEPLPADTRMTKELTSDQLKRQESAATETERTAEEINDKQELIEMKRLQRQIEASKSMSERPVLKEPQSDQGVVSAENIPIFAADILGQKTLERSPLARFQKYTAETQNAAIAVAQKLDFIGPESPYEHPSNMCGPLAATVLNESGLLPENIHLNPSQFWLANPQRLDKLLPEVNFEKIHIPESINNFDFRRFPLKPGDFLYLYGGSFEHMLTVAWVDPGGRAYAISNYKTKSGSYIIGEFVLYDPENPEVGVFKDWSQKSRSGTTGQSGFYLWRIKSPLTQNA</sequence>
<gene>
    <name evidence="2" type="ORF">CO181_03600</name>
</gene>
<reference evidence="3" key="1">
    <citation type="submission" date="2017-09" db="EMBL/GenBank/DDBJ databases">
        <title>Depth-based differentiation of microbial function through sediment-hosted aquifers and enrichment of novel symbionts in the deep terrestrial subsurface.</title>
        <authorList>
            <person name="Probst A.J."/>
            <person name="Ladd B."/>
            <person name="Jarett J.K."/>
            <person name="Geller-Mcgrath D.E."/>
            <person name="Sieber C.M.K."/>
            <person name="Emerson J.B."/>
            <person name="Anantharaman K."/>
            <person name="Thomas B.C."/>
            <person name="Malmstrom R."/>
            <person name="Stieglmeier M."/>
            <person name="Klingl A."/>
            <person name="Woyke T."/>
            <person name="Ryan C.M."/>
            <person name="Banfield J.F."/>
        </authorList>
    </citation>
    <scope>NUCLEOTIDE SEQUENCE [LARGE SCALE GENOMIC DNA]</scope>
</reference>
<evidence type="ECO:0000313" key="3">
    <source>
        <dbReference type="Proteomes" id="UP000230538"/>
    </source>
</evidence>
<evidence type="ECO:0000256" key="1">
    <source>
        <dbReference type="SAM" id="MobiDB-lite"/>
    </source>
</evidence>
<evidence type="ECO:0000313" key="2">
    <source>
        <dbReference type="EMBL" id="PJA37421.1"/>
    </source>
</evidence>
<dbReference type="Proteomes" id="UP000230538">
    <property type="component" value="Unassembled WGS sequence"/>
</dbReference>
<proteinExistence type="predicted"/>
<dbReference type="AlphaFoldDB" id="A0A2M7WWP6"/>
<dbReference type="EMBL" id="PFXB01000097">
    <property type="protein sequence ID" value="PJA37421.1"/>
    <property type="molecule type" value="Genomic_DNA"/>
</dbReference>
<accession>A0A2M7WWP6</accession>
<feature type="region of interest" description="Disordered" evidence="1">
    <location>
        <begin position="300"/>
        <end position="325"/>
    </location>
</feature>
<feature type="region of interest" description="Disordered" evidence="1">
    <location>
        <begin position="1"/>
        <end position="26"/>
    </location>
</feature>
<organism evidence="2 3">
    <name type="scientific">candidate division WWE3 bacterium CG_4_9_14_3_um_filter_43_9</name>
    <dbReference type="NCBI Taxonomy" id="1975082"/>
    <lineage>
        <taxon>Bacteria</taxon>
        <taxon>Katanobacteria</taxon>
    </lineage>
</organism>
<name>A0A2M7WWP6_UNCKA</name>
<comment type="caution">
    <text evidence="2">The sequence shown here is derived from an EMBL/GenBank/DDBJ whole genome shotgun (WGS) entry which is preliminary data.</text>
</comment>
<protein>
    <submittedName>
        <fullName evidence="2">Uncharacterized protein</fullName>
    </submittedName>
</protein>